<dbReference type="GO" id="GO:0007165">
    <property type="term" value="P:signal transduction"/>
    <property type="evidence" value="ECO:0007669"/>
    <property type="project" value="TreeGrafter"/>
</dbReference>
<dbReference type="InterPro" id="IPR029045">
    <property type="entry name" value="ClpP/crotonase-like_dom_sf"/>
</dbReference>
<keyword evidence="4 5" id="KW-0720">Serine protease</keyword>
<dbReference type="EC" id="3.4.21.102" evidence="8"/>
<feature type="compositionally biased region" description="Basic and acidic residues" evidence="6">
    <location>
        <begin position="634"/>
        <end position="646"/>
    </location>
</feature>
<dbReference type="Pfam" id="PF17804">
    <property type="entry name" value="TSP_NTD"/>
    <property type="match status" value="1"/>
</dbReference>
<proteinExistence type="inferred from homology"/>
<keyword evidence="2 5" id="KW-0645">Protease</keyword>
<name>A0A2S2DWF9_9BACT</name>
<dbReference type="NCBIfam" id="TIGR00225">
    <property type="entry name" value="prc"/>
    <property type="match status" value="1"/>
</dbReference>
<dbReference type="Gene3D" id="3.90.226.10">
    <property type="entry name" value="2-enoyl-CoA Hydratase, Chain A, domain 1"/>
    <property type="match status" value="1"/>
</dbReference>
<dbReference type="SMART" id="SM00228">
    <property type="entry name" value="PDZ"/>
    <property type="match status" value="1"/>
</dbReference>
<evidence type="ECO:0000313" key="8">
    <source>
        <dbReference type="EMBL" id="AWL09706.1"/>
    </source>
</evidence>
<reference evidence="9" key="1">
    <citation type="submission" date="2018-05" db="EMBL/GenBank/DDBJ databases">
        <title>Pseudarcicella sp. HME7025 Genome sequencing and assembly.</title>
        <authorList>
            <person name="Kim H."/>
            <person name="Kang H."/>
            <person name="Joh K."/>
        </authorList>
    </citation>
    <scope>NUCLEOTIDE SEQUENCE [LARGE SCALE GENOMIC DNA]</scope>
    <source>
        <strain evidence="9">HME7025</strain>
    </source>
</reference>
<evidence type="ECO:0000256" key="2">
    <source>
        <dbReference type="ARBA" id="ARBA00022670"/>
    </source>
</evidence>
<dbReference type="InterPro" id="IPR020992">
    <property type="entry name" value="Tail_Prtase_C"/>
</dbReference>
<evidence type="ECO:0000256" key="5">
    <source>
        <dbReference type="RuleBase" id="RU004404"/>
    </source>
</evidence>
<dbReference type="Gene3D" id="2.30.42.10">
    <property type="match status" value="1"/>
</dbReference>
<dbReference type="InterPro" id="IPR001478">
    <property type="entry name" value="PDZ"/>
</dbReference>
<dbReference type="Proteomes" id="UP000245468">
    <property type="component" value="Chromosome"/>
</dbReference>
<dbReference type="CDD" id="cd06782">
    <property type="entry name" value="cpPDZ_CPP-like"/>
    <property type="match status" value="1"/>
</dbReference>
<sequence length="709" mass="80129">MKKILPILIPLSLLVVLFLHGKNQTSFPSTKSVVYQEGDLQPTETQRKVERLVFGILSNYHYRKIPVNDSLSSKIYDAYLKELDPNKVFFLASDIDELEKYRLTIDDQLNDGDLTSAFAIYNRYQQRMKERYAYIDQILQKIPDFTVDETYQPGREKVKYAASKEELNDFWRKDVKRQLLDWRISGKADTTALRELKERYKRSEKYLARTRSEDVFQVFMNAYTESIDPHTSYMIPRTAQAFNTDMAQSFEGIGATLRLEGDYVTIQDLIPGGPAFRSKQINPKDRIIGVAQGDDGSYVDVIGWFTDDAVKLIRGPKNTVVRLKLLPAGAGTGSPGTEVRLVREKIKLEEQTAKKEILTYNQGDKKIKLGLITIPMFYRDFEGARKRESDFKSTSADVKKFLTEFKTEGVDGLIIDLRNNGGGSLIEAVDLTGLFIPKGPVVQRKQSDGKITQEVDRDPEQFYDGPMAVLINRFSASASEIFAAAIQDYKRGIIVGEQSYGKGTVQSVVDLDNYMNNEKEPVGQLKITLEKFYRINGSSTQHKGVSPDFALPSAFSAEEFGESSQPSALPWDMISPTNYQITSNINPGLINKMQTSFQARLKSKPDLIKLKDDFERWKKIKELNSISLQIDKRKKELDDQKKKPDESQAVMDNIAGSAADTPEGDKDKKASTADKHAKDVYLKETQQLLADWVLGPLPTKVAAKPSAKK</sequence>
<evidence type="ECO:0000256" key="3">
    <source>
        <dbReference type="ARBA" id="ARBA00022801"/>
    </source>
</evidence>
<dbReference type="Pfam" id="PF00595">
    <property type="entry name" value="PDZ"/>
    <property type="match status" value="1"/>
</dbReference>
<dbReference type="SUPFAM" id="SSF50156">
    <property type="entry name" value="PDZ domain-like"/>
    <property type="match status" value="1"/>
</dbReference>
<feature type="compositionally biased region" description="Basic and acidic residues" evidence="6">
    <location>
        <begin position="663"/>
        <end position="677"/>
    </location>
</feature>
<keyword evidence="9" id="KW-1185">Reference proteome</keyword>
<dbReference type="RefSeq" id="WP_109323372.1">
    <property type="nucleotide sequence ID" value="NZ_CP029346.1"/>
</dbReference>
<evidence type="ECO:0000256" key="1">
    <source>
        <dbReference type="ARBA" id="ARBA00009179"/>
    </source>
</evidence>
<evidence type="ECO:0000259" key="7">
    <source>
        <dbReference type="PROSITE" id="PS50106"/>
    </source>
</evidence>
<comment type="similarity">
    <text evidence="1 5">Belongs to the peptidase S41A family.</text>
</comment>
<dbReference type="SMART" id="SM00245">
    <property type="entry name" value="TSPc"/>
    <property type="match status" value="1"/>
</dbReference>
<dbReference type="InterPro" id="IPR004447">
    <property type="entry name" value="Peptidase_S41A"/>
</dbReference>
<evidence type="ECO:0000313" key="9">
    <source>
        <dbReference type="Proteomes" id="UP000245468"/>
    </source>
</evidence>
<feature type="domain" description="PDZ" evidence="7">
    <location>
        <begin position="243"/>
        <end position="320"/>
    </location>
</feature>
<dbReference type="InterPro" id="IPR005151">
    <property type="entry name" value="Tail-specific_protease"/>
</dbReference>
<dbReference type="Pfam" id="PF03572">
    <property type="entry name" value="Peptidase_S41"/>
    <property type="match status" value="1"/>
</dbReference>
<evidence type="ECO:0000256" key="4">
    <source>
        <dbReference type="ARBA" id="ARBA00022825"/>
    </source>
</evidence>
<dbReference type="Pfam" id="PF11818">
    <property type="entry name" value="DUF3340"/>
    <property type="match status" value="1"/>
</dbReference>
<dbReference type="PROSITE" id="PS50106">
    <property type="entry name" value="PDZ"/>
    <property type="match status" value="1"/>
</dbReference>
<dbReference type="GO" id="GO:0006508">
    <property type="term" value="P:proteolysis"/>
    <property type="evidence" value="ECO:0007669"/>
    <property type="project" value="UniProtKB-KW"/>
</dbReference>
<dbReference type="PANTHER" id="PTHR32060:SF22">
    <property type="entry name" value="CARBOXYL-TERMINAL-PROCESSING PEPTIDASE 3, CHLOROPLASTIC"/>
    <property type="match status" value="1"/>
</dbReference>
<dbReference type="EMBL" id="CP029346">
    <property type="protein sequence ID" value="AWL09706.1"/>
    <property type="molecule type" value="Genomic_DNA"/>
</dbReference>
<feature type="region of interest" description="Disordered" evidence="6">
    <location>
        <begin position="634"/>
        <end position="677"/>
    </location>
</feature>
<dbReference type="InterPro" id="IPR040573">
    <property type="entry name" value="TSP_N"/>
</dbReference>
<dbReference type="GO" id="GO:0004252">
    <property type="term" value="F:serine-type endopeptidase activity"/>
    <property type="evidence" value="ECO:0007669"/>
    <property type="project" value="UniProtKB-EC"/>
</dbReference>
<dbReference type="PANTHER" id="PTHR32060">
    <property type="entry name" value="TAIL-SPECIFIC PROTEASE"/>
    <property type="match status" value="1"/>
</dbReference>
<accession>A0A2S2DWF9</accession>
<dbReference type="AlphaFoldDB" id="A0A2S2DWF9"/>
<organism evidence="8 9">
    <name type="scientific">Aquirufa nivalisilvae</name>
    <dbReference type="NCBI Taxonomy" id="2516557"/>
    <lineage>
        <taxon>Bacteria</taxon>
        <taxon>Pseudomonadati</taxon>
        <taxon>Bacteroidota</taxon>
        <taxon>Cytophagia</taxon>
        <taxon>Cytophagales</taxon>
        <taxon>Flectobacillaceae</taxon>
        <taxon>Aquirufa</taxon>
    </lineage>
</organism>
<evidence type="ECO:0000256" key="6">
    <source>
        <dbReference type="SAM" id="MobiDB-lite"/>
    </source>
</evidence>
<dbReference type="InterPro" id="IPR036034">
    <property type="entry name" value="PDZ_sf"/>
</dbReference>
<gene>
    <name evidence="8" type="primary">ctpA</name>
    <name evidence="8" type="ORF">HME7025_01855</name>
</gene>
<dbReference type="FunFam" id="3.90.226.10:FF:000090">
    <property type="entry name" value="Tail-specific protease"/>
    <property type="match status" value="1"/>
</dbReference>
<dbReference type="SUPFAM" id="SSF52096">
    <property type="entry name" value="ClpP/crotonase"/>
    <property type="match status" value="1"/>
</dbReference>
<dbReference type="OrthoDB" id="9812068at2"/>
<dbReference type="GO" id="GO:0030288">
    <property type="term" value="C:outer membrane-bounded periplasmic space"/>
    <property type="evidence" value="ECO:0007669"/>
    <property type="project" value="TreeGrafter"/>
</dbReference>
<protein>
    <submittedName>
        <fullName evidence="8">C-terminal processing peptidase</fullName>
        <ecNumber evidence="8">3.4.21.102</ecNumber>
    </submittedName>
</protein>
<dbReference type="CDD" id="cd07560">
    <property type="entry name" value="Peptidase_S41_CPP"/>
    <property type="match status" value="1"/>
</dbReference>
<dbReference type="KEGG" id="psez:HME7025_01855"/>
<keyword evidence="3 5" id="KW-0378">Hydrolase</keyword>